<evidence type="ECO:0000256" key="3">
    <source>
        <dbReference type="ARBA" id="ARBA00023306"/>
    </source>
</evidence>
<evidence type="ECO:0000259" key="6">
    <source>
        <dbReference type="Pfam" id="PF09759"/>
    </source>
</evidence>
<evidence type="ECO:0000313" key="8">
    <source>
        <dbReference type="Proteomes" id="UP000886523"/>
    </source>
</evidence>
<dbReference type="EMBL" id="MU129037">
    <property type="protein sequence ID" value="KAF9509341.1"/>
    <property type="molecule type" value="Genomic_DNA"/>
</dbReference>
<dbReference type="PANTHER" id="PTHR13255:SF0">
    <property type="entry name" value="ATAXIN-10"/>
    <property type="match status" value="1"/>
</dbReference>
<keyword evidence="8" id="KW-1185">Reference proteome</keyword>
<dbReference type="InterPro" id="IPR051374">
    <property type="entry name" value="Ataxin-10/CTR86_families"/>
</dbReference>
<reference evidence="7" key="1">
    <citation type="journal article" date="2020" name="Nat. Commun.">
        <title>Large-scale genome sequencing of mycorrhizal fungi provides insights into the early evolution of symbiotic traits.</title>
        <authorList>
            <person name="Miyauchi S."/>
            <person name="Kiss E."/>
            <person name="Kuo A."/>
            <person name="Drula E."/>
            <person name="Kohler A."/>
            <person name="Sanchez-Garcia M."/>
            <person name="Morin E."/>
            <person name="Andreopoulos B."/>
            <person name="Barry K.W."/>
            <person name="Bonito G."/>
            <person name="Buee M."/>
            <person name="Carver A."/>
            <person name="Chen C."/>
            <person name="Cichocki N."/>
            <person name="Clum A."/>
            <person name="Culley D."/>
            <person name="Crous P.W."/>
            <person name="Fauchery L."/>
            <person name="Girlanda M."/>
            <person name="Hayes R.D."/>
            <person name="Keri Z."/>
            <person name="LaButti K."/>
            <person name="Lipzen A."/>
            <person name="Lombard V."/>
            <person name="Magnuson J."/>
            <person name="Maillard F."/>
            <person name="Murat C."/>
            <person name="Nolan M."/>
            <person name="Ohm R.A."/>
            <person name="Pangilinan J."/>
            <person name="Pereira M.F."/>
            <person name="Perotto S."/>
            <person name="Peter M."/>
            <person name="Pfister S."/>
            <person name="Riley R."/>
            <person name="Sitrit Y."/>
            <person name="Stielow J.B."/>
            <person name="Szollosi G."/>
            <person name="Zifcakova L."/>
            <person name="Stursova M."/>
            <person name="Spatafora J.W."/>
            <person name="Tedersoo L."/>
            <person name="Vaario L.M."/>
            <person name="Yamada A."/>
            <person name="Yan M."/>
            <person name="Wang P."/>
            <person name="Xu J."/>
            <person name="Bruns T."/>
            <person name="Baldrian P."/>
            <person name="Vilgalys R."/>
            <person name="Dunand C."/>
            <person name="Henrissat B."/>
            <person name="Grigoriev I.V."/>
            <person name="Hibbett D."/>
            <person name="Nagy L.G."/>
            <person name="Martin F.M."/>
        </authorList>
    </citation>
    <scope>NUCLEOTIDE SEQUENCE</scope>
    <source>
        <strain evidence="7">UP504</strain>
    </source>
</reference>
<dbReference type="OrthoDB" id="379794at2759"/>
<keyword evidence="2" id="KW-0132">Cell division</keyword>
<dbReference type="AlphaFoldDB" id="A0A9P6AR20"/>
<gene>
    <name evidence="7" type="ORF">BS47DRAFT_1365316</name>
</gene>
<evidence type="ECO:0000256" key="5">
    <source>
        <dbReference type="ARBA" id="ARBA00044801"/>
    </source>
</evidence>
<evidence type="ECO:0000256" key="1">
    <source>
        <dbReference type="ARBA" id="ARBA00008384"/>
    </source>
</evidence>
<comment type="caution">
    <text evidence="7">The sequence shown here is derived from an EMBL/GenBank/DDBJ whole genome shotgun (WGS) entry which is preliminary data.</text>
</comment>
<comment type="similarity">
    <text evidence="1">Belongs to the ataxin-10 family.</text>
</comment>
<evidence type="ECO:0000256" key="4">
    <source>
        <dbReference type="ARBA" id="ARBA00044746"/>
    </source>
</evidence>
<accession>A0A9P6AR20</accession>
<dbReference type="GO" id="GO:0051301">
    <property type="term" value="P:cell division"/>
    <property type="evidence" value="ECO:0007669"/>
    <property type="project" value="UniProtKB-KW"/>
</dbReference>
<organism evidence="7 8">
    <name type="scientific">Hydnum rufescens UP504</name>
    <dbReference type="NCBI Taxonomy" id="1448309"/>
    <lineage>
        <taxon>Eukaryota</taxon>
        <taxon>Fungi</taxon>
        <taxon>Dikarya</taxon>
        <taxon>Basidiomycota</taxon>
        <taxon>Agaricomycotina</taxon>
        <taxon>Agaricomycetes</taxon>
        <taxon>Cantharellales</taxon>
        <taxon>Hydnaceae</taxon>
        <taxon>Hydnum</taxon>
    </lineage>
</organism>
<keyword evidence="3" id="KW-0131">Cell cycle</keyword>
<dbReference type="GO" id="GO:0005829">
    <property type="term" value="C:cytosol"/>
    <property type="evidence" value="ECO:0007669"/>
    <property type="project" value="TreeGrafter"/>
</dbReference>
<protein>
    <recommendedName>
        <fullName evidence="5">Ataxin-10 homolog</fullName>
    </recommendedName>
</protein>
<comment type="function">
    <text evidence="4">May play a role in the regulation of cytokinesis.</text>
</comment>
<dbReference type="Proteomes" id="UP000886523">
    <property type="component" value="Unassembled WGS sequence"/>
</dbReference>
<name>A0A9P6AR20_9AGAM</name>
<evidence type="ECO:0000313" key="7">
    <source>
        <dbReference type="EMBL" id="KAF9509341.1"/>
    </source>
</evidence>
<dbReference type="InterPro" id="IPR019156">
    <property type="entry name" value="Ataxin-10_domain"/>
</dbReference>
<dbReference type="Pfam" id="PF09759">
    <property type="entry name" value="Atx10homo_assoc"/>
    <property type="match status" value="1"/>
</dbReference>
<sequence>MIAAIGDRLFSEESGRTWGRSAQCIRDFGEGRDIEGRNLIRNLSHTAQVLAKNAYLRSWFKVQGLTEPGISYPSDILLEIGLAFARFTRNLAAGVPKNQEKILQGEMEHSLRLLLHYFTSYFRSQEEEITGNDGLQTSMWNEYMALKDEKNILISWSQTLCDGSYRRRQGHSPMGLRQHADAVLSHQLVSEVAGIHVCICLLDEIVTLFDAEDDNAQVQSFDMGQVLAPTPLFECLRCVFEFSLAGSLWDALDIPEEIITPHRTTLLKLLDSYLQSAEVIDTACFAFLGGAMHEIVTYIRTSISSLLPNANEPQGGNPTLSPLSAAPDLKLPPLLEALVLFSQCSITLMLVDSEAELSSSSYSSSLKIRDSFVEDIIDVLRLLDVLLPRILWGKVQTLPHQTTPDTSKSSMDPVAFAYVKRDLVRMIGIVCHKDRGVQDRIRLCGGIYVVLNLCVVDERNPFSDLREHALFAVQSLLMDNGDNQAVVAELEPLGKWDLDGILRDTPGGIRR</sequence>
<dbReference type="PANTHER" id="PTHR13255">
    <property type="entry name" value="ATAXIN-10"/>
    <property type="match status" value="1"/>
</dbReference>
<feature type="domain" description="Ataxin-10" evidence="6">
    <location>
        <begin position="419"/>
        <end position="494"/>
    </location>
</feature>
<proteinExistence type="inferred from homology"/>
<evidence type="ECO:0000256" key="2">
    <source>
        <dbReference type="ARBA" id="ARBA00022618"/>
    </source>
</evidence>